<evidence type="ECO:0000256" key="1">
    <source>
        <dbReference type="SAM" id="MobiDB-lite"/>
    </source>
</evidence>
<dbReference type="AlphaFoldDB" id="A0A1I6MAN9"/>
<keyword evidence="3" id="KW-1185">Reference proteome</keyword>
<dbReference type="EMBL" id="FOZG01000003">
    <property type="protein sequence ID" value="SFS12678.1"/>
    <property type="molecule type" value="Genomic_DNA"/>
</dbReference>
<proteinExistence type="predicted"/>
<evidence type="ECO:0000313" key="2">
    <source>
        <dbReference type="EMBL" id="SFS12678.1"/>
    </source>
</evidence>
<evidence type="ECO:0000313" key="3">
    <source>
        <dbReference type="Proteomes" id="UP000198824"/>
    </source>
</evidence>
<feature type="region of interest" description="Disordered" evidence="1">
    <location>
        <begin position="1"/>
        <end position="61"/>
    </location>
</feature>
<name>A0A1I6MAN9_9SPHN</name>
<feature type="compositionally biased region" description="Basic and acidic residues" evidence="1">
    <location>
        <begin position="18"/>
        <end position="30"/>
    </location>
</feature>
<dbReference type="Proteomes" id="UP000198824">
    <property type="component" value="Unassembled WGS sequence"/>
</dbReference>
<feature type="compositionally biased region" description="Low complexity" evidence="1">
    <location>
        <begin position="49"/>
        <end position="61"/>
    </location>
</feature>
<sequence length="61" mass="6798">MEKAVGEVNPPRYSVTMSKDDPERERRLAEALRANLRRRKAQAREADAAGEQAAAERSAES</sequence>
<organism evidence="2 3">
    <name type="scientific">Sphingomonas jatrophae</name>
    <dbReference type="NCBI Taxonomy" id="1166337"/>
    <lineage>
        <taxon>Bacteria</taxon>
        <taxon>Pseudomonadati</taxon>
        <taxon>Pseudomonadota</taxon>
        <taxon>Alphaproteobacteria</taxon>
        <taxon>Sphingomonadales</taxon>
        <taxon>Sphingomonadaceae</taxon>
        <taxon>Sphingomonas</taxon>
    </lineage>
</organism>
<reference evidence="2 3" key="1">
    <citation type="submission" date="2016-10" db="EMBL/GenBank/DDBJ databases">
        <authorList>
            <person name="de Groot N.N."/>
        </authorList>
    </citation>
    <scope>NUCLEOTIDE SEQUENCE [LARGE SCALE GENOMIC DNA]</scope>
    <source>
        <strain evidence="2 3">S5-249</strain>
    </source>
</reference>
<protein>
    <submittedName>
        <fullName evidence="2">Uncharacterized protein</fullName>
    </submittedName>
</protein>
<gene>
    <name evidence="2" type="ORF">SAMN05192580_3789</name>
</gene>
<accession>A0A1I6MAN9</accession>